<dbReference type="Proteomes" id="UP000001554">
    <property type="component" value="Unplaced"/>
</dbReference>
<reference evidence="3" key="1">
    <citation type="submission" date="2025-08" db="UniProtKB">
        <authorList>
            <consortium name="RefSeq"/>
        </authorList>
    </citation>
    <scope>IDENTIFICATION</scope>
    <source>
        <strain evidence="3">S238N-H82</strain>
        <tissue evidence="3">Testes</tissue>
    </source>
</reference>
<name>A0A9J7HT30_BRAFL</name>
<dbReference type="RefSeq" id="XP_035665056.1">
    <property type="nucleotide sequence ID" value="XM_035809163.1"/>
</dbReference>
<dbReference type="AlphaFoldDB" id="A0A9J7HT30"/>
<dbReference type="KEGG" id="bfo:118408393"/>
<feature type="transmembrane region" description="Helical" evidence="1">
    <location>
        <begin position="114"/>
        <end position="131"/>
    </location>
</feature>
<keyword evidence="1" id="KW-0472">Membrane</keyword>
<evidence type="ECO:0000313" key="2">
    <source>
        <dbReference type="Proteomes" id="UP000001554"/>
    </source>
</evidence>
<gene>
    <name evidence="3" type="primary">LOC118408393</name>
</gene>
<evidence type="ECO:0000313" key="3">
    <source>
        <dbReference type="RefSeq" id="XP_035665056.1"/>
    </source>
</evidence>
<keyword evidence="1" id="KW-1133">Transmembrane helix</keyword>
<protein>
    <submittedName>
        <fullName evidence="3">Uncharacterized protein LOC118408393</fullName>
    </submittedName>
</protein>
<keyword evidence="1" id="KW-0812">Transmembrane</keyword>
<proteinExistence type="predicted"/>
<sequence length="135" mass="15299">MALRNRSRYCLQSLTRQNQTVIGGCVSTMETVYVNYTNNMSDDVAEEIFCSEYEMFLKCVTAVLNTVKPCHDTSVETVIGSAYTNYSLTANYECGVRDRDSRSGQPSFLRQNCLSLWMNMTSVVLCLILVMRQSL</sequence>
<keyword evidence="2" id="KW-1185">Reference proteome</keyword>
<dbReference type="GeneID" id="118408393"/>
<organism evidence="2 3">
    <name type="scientific">Branchiostoma floridae</name>
    <name type="common">Florida lancelet</name>
    <name type="synonym">Amphioxus</name>
    <dbReference type="NCBI Taxonomy" id="7739"/>
    <lineage>
        <taxon>Eukaryota</taxon>
        <taxon>Metazoa</taxon>
        <taxon>Chordata</taxon>
        <taxon>Cephalochordata</taxon>
        <taxon>Leptocardii</taxon>
        <taxon>Amphioxiformes</taxon>
        <taxon>Branchiostomatidae</taxon>
        <taxon>Branchiostoma</taxon>
    </lineage>
</organism>
<accession>A0A9J7HT30</accession>
<evidence type="ECO:0000256" key="1">
    <source>
        <dbReference type="SAM" id="Phobius"/>
    </source>
</evidence>